<keyword evidence="5" id="KW-1185">Reference proteome</keyword>
<dbReference type="InterPro" id="IPR007492">
    <property type="entry name" value="LytTR_DNA-bd_dom"/>
</dbReference>
<dbReference type="PROSITE" id="PS50930">
    <property type="entry name" value="HTH_LYTTR"/>
    <property type="match status" value="1"/>
</dbReference>
<feature type="domain" description="Response regulatory" evidence="2">
    <location>
        <begin position="3"/>
        <end position="113"/>
    </location>
</feature>
<dbReference type="SMART" id="SM00850">
    <property type="entry name" value="LytTR"/>
    <property type="match status" value="1"/>
</dbReference>
<reference evidence="5" key="2">
    <citation type="submission" date="2012-01" db="EMBL/GenBank/DDBJ databases">
        <title>Complete sequence of chromosome of Marinitoga piezophila KA3.</title>
        <authorList>
            <person name="Lucas S."/>
            <person name="Han J."/>
            <person name="Lapidus A."/>
            <person name="Cheng J.-F."/>
            <person name="Goodwin L."/>
            <person name="Pitluck S."/>
            <person name="Peters L."/>
            <person name="Mikhailova N."/>
            <person name="Teshima H."/>
            <person name="Detter J.C."/>
            <person name="Han C."/>
            <person name="Tapia R."/>
            <person name="Land M."/>
            <person name="Hauser L."/>
            <person name="Kyrpides N."/>
            <person name="Ivanova N."/>
            <person name="Pagani I."/>
            <person name="Jebbar M."/>
            <person name="Vannier P."/>
            <person name="Oger P."/>
            <person name="Cario A."/>
            <person name="Bartlett D."/>
            <person name="Noll K.M."/>
            <person name="Woyke T."/>
        </authorList>
    </citation>
    <scope>NUCLEOTIDE SEQUENCE [LARGE SCALE GENOMIC DNA]</scope>
    <source>
        <strain evidence="5">DSM 14283 / JCM 11233 / KA3</strain>
    </source>
</reference>
<dbReference type="Pfam" id="PF00072">
    <property type="entry name" value="Response_reg"/>
    <property type="match status" value="1"/>
</dbReference>
<dbReference type="PANTHER" id="PTHR37299:SF1">
    <property type="entry name" value="STAGE 0 SPORULATION PROTEIN A HOMOLOG"/>
    <property type="match status" value="1"/>
</dbReference>
<gene>
    <name evidence="4" type="ordered locus">Marpi_1009</name>
</gene>
<evidence type="ECO:0000259" key="3">
    <source>
        <dbReference type="PROSITE" id="PS50930"/>
    </source>
</evidence>
<evidence type="ECO:0000256" key="1">
    <source>
        <dbReference type="PROSITE-ProRule" id="PRU00169"/>
    </source>
</evidence>
<organism evidence="4 5">
    <name type="scientific">Marinitoga piezophila (strain DSM 14283 / JCM 11233 / KA3)</name>
    <dbReference type="NCBI Taxonomy" id="443254"/>
    <lineage>
        <taxon>Bacteria</taxon>
        <taxon>Thermotogati</taxon>
        <taxon>Thermotogota</taxon>
        <taxon>Thermotogae</taxon>
        <taxon>Petrotogales</taxon>
        <taxon>Petrotogaceae</taxon>
        <taxon>Marinitoga</taxon>
    </lineage>
</organism>
<proteinExistence type="predicted"/>
<keyword evidence="1" id="KW-0597">Phosphoprotein</keyword>
<dbReference type="EMBL" id="CP003257">
    <property type="protein sequence ID" value="AEX85421.1"/>
    <property type="molecule type" value="Genomic_DNA"/>
</dbReference>
<dbReference type="GO" id="GO:0000156">
    <property type="term" value="F:phosphorelay response regulator activity"/>
    <property type="evidence" value="ECO:0007669"/>
    <property type="project" value="InterPro"/>
</dbReference>
<feature type="domain" description="HTH LytTR-type" evidence="3">
    <location>
        <begin position="126"/>
        <end position="228"/>
    </location>
</feature>
<dbReference type="OrthoDB" id="9809318at2"/>
<dbReference type="PANTHER" id="PTHR37299">
    <property type="entry name" value="TRANSCRIPTIONAL REGULATOR-RELATED"/>
    <property type="match status" value="1"/>
</dbReference>
<protein>
    <submittedName>
        <fullName evidence="4">Response regulator of the LytR/AlgR family</fullName>
    </submittedName>
</protein>
<dbReference type="KEGG" id="mpz:Marpi_1009"/>
<dbReference type="Gene3D" id="2.40.50.1020">
    <property type="entry name" value="LytTr DNA-binding domain"/>
    <property type="match status" value="1"/>
</dbReference>
<accession>H2J7T0</accession>
<feature type="modified residue" description="4-aspartylphosphate" evidence="1">
    <location>
        <position position="54"/>
    </location>
</feature>
<dbReference type="InterPro" id="IPR046947">
    <property type="entry name" value="LytR-like"/>
</dbReference>
<dbReference type="GO" id="GO:0003677">
    <property type="term" value="F:DNA binding"/>
    <property type="evidence" value="ECO:0007669"/>
    <property type="project" value="InterPro"/>
</dbReference>
<dbReference type="SUPFAM" id="SSF52172">
    <property type="entry name" value="CheY-like"/>
    <property type="match status" value="1"/>
</dbReference>
<evidence type="ECO:0000313" key="5">
    <source>
        <dbReference type="Proteomes" id="UP000007161"/>
    </source>
</evidence>
<dbReference type="eggNOG" id="COG3279">
    <property type="taxonomic scope" value="Bacteria"/>
</dbReference>
<dbReference type="STRING" id="443254.Marpi_1009"/>
<evidence type="ECO:0000313" key="4">
    <source>
        <dbReference type="EMBL" id="AEX85421.1"/>
    </source>
</evidence>
<dbReference type="AlphaFoldDB" id="H2J7T0"/>
<dbReference type="Gene3D" id="3.40.50.2300">
    <property type="match status" value="1"/>
</dbReference>
<dbReference type="SMART" id="SM00448">
    <property type="entry name" value="REC"/>
    <property type="match status" value="1"/>
</dbReference>
<dbReference type="Proteomes" id="UP000007161">
    <property type="component" value="Chromosome"/>
</dbReference>
<dbReference type="Pfam" id="PF04397">
    <property type="entry name" value="LytTR"/>
    <property type="match status" value="1"/>
</dbReference>
<dbReference type="InterPro" id="IPR001789">
    <property type="entry name" value="Sig_transdc_resp-reg_receiver"/>
</dbReference>
<dbReference type="HOGENOM" id="CLU_000445_14_1_0"/>
<reference evidence="4 5" key="1">
    <citation type="journal article" date="2012" name="J. Bacteriol.">
        <title>Complete Genome Sequence of the Thermophilic, Piezophilic, Heterotrophic Bacterium Marinitoga piezophila KA3.</title>
        <authorList>
            <person name="Lucas S."/>
            <person name="Han J."/>
            <person name="Lapidus A."/>
            <person name="Cheng J.F."/>
            <person name="Goodwin L.A."/>
            <person name="Pitluck S."/>
            <person name="Peters L."/>
            <person name="Mikhailova N."/>
            <person name="Teshima H."/>
            <person name="Detter J.C."/>
            <person name="Han C."/>
            <person name="Tapia R."/>
            <person name="Land M."/>
            <person name="Hauser L."/>
            <person name="Kyrpides N.C."/>
            <person name="Ivanova N."/>
            <person name="Pagani I."/>
            <person name="Vannier P."/>
            <person name="Oger P."/>
            <person name="Bartlett D.H."/>
            <person name="Noll K.M."/>
            <person name="Woyke T."/>
            <person name="Jebbar M."/>
        </authorList>
    </citation>
    <scope>NUCLEOTIDE SEQUENCE [LARGE SCALE GENOMIC DNA]</scope>
    <source>
        <strain evidence="5">DSM 14283 / JCM 11233 / KA3</strain>
    </source>
</reference>
<dbReference type="InterPro" id="IPR011006">
    <property type="entry name" value="CheY-like_superfamily"/>
</dbReference>
<sequence length="228" mass="27242">MINVAIIDDEYYARESLKDLIHEMSDFNIVGCYESIEEFMKKSKNNEIHVIFLDIELPKMNGIKAAKYLNQHKIVFVTAYSEYAVDAFEVNALDYITKPVSEERFIETINRIKQLFTNTENKTTKLAVEDEKEIIFLDFKDIYYFEFFDKTIHVFTFDNEYILKHFRKFSELSKNLPKNFVRIHKSYIVNLDYIEKYIKELSSLELKNKKILPIGKTYLRHVKKILNL</sequence>
<name>H2J7T0_MARPK</name>
<evidence type="ECO:0000259" key="2">
    <source>
        <dbReference type="PROSITE" id="PS50110"/>
    </source>
</evidence>
<dbReference type="PROSITE" id="PS50110">
    <property type="entry name" value="RESPONSE_REGULATORY"/>
    <property type="match status" value="1"/>
</dbReference>